<evidence type="ECO:0000256" key="2">
    <source>
        <dbReference type="SAM" id="MobiDB-lite"/>
    </source>
</evidence>
<feature type="domain" description="Nephrocystin 3-like N-terminal" evidence="3">
    <location>
        <begin position="194"/>
        <end position="364"/>
    </location>
</feature>
<dbReference type="Proteomes" id="UP001320420">
    <property type="component" value="Unassembled WGS sequence"/>
</dbReference>
<feature type="compositionally biased region" description="Low complexity" evidence="2">
    <location>
        <begin position="955"/>
        <end position="969"/>
    </location>
</feature>
<protein>
    <recommendedName>
        <fullName evidence="3">Nephrocystin 3-like N-terminal domain-containing protein</fullName>
    </recommendedName>
</protein>
<feature type="compositionally biased region" description="Acidic residues" evidence="2">
    <location>
        <begin position="1101"/>
        <end position="1113"/>
    </location>
</feature>
<feature type="compositionally biased region" description="Gly residues" evidence="2">
    <location>
        <begin position="887"/>
        <end position="900"/>
    </location>
</feature>
<keyword evidence="1" id="KW-0677">Repeat</keyword>
<name>A0AAN9YMF2_9PEZI</name>
<feature type="compositionally biased region" description="Polar residues" evidence="2">
    <location>
        <begin position="416"/>
        <end position="427"/>
    </location>
</feature>
<dbReference type="InterPro" id="IPR027417">
    <property type="entry name" value="P-loop_NTPase"/>
</dbReference>
<evidence type="ECO:0000259" key="3">
    <source>
        <dbReference type="Pfam" id="PF24883"/>
    </source>
</evidence>
<dbReference type="Gene3D" id="3.40.50.300">
    <property type="entry name" value="P-loop containing nucleotide triphosphate hydrolases"/>
    <property type="match status" value="1"/>
</dbReference>
<sequence>MADIVAGLIEMVGSINSIINWCKEYYKSVRNAATSMTKIIVLLGSWKPQLELLEDLIAPDNQKAQSMRMALASDSTLQQTRRCLQDLRKLVTPEPGTSSPNHPVRRVYEKLTWPILKEDKVNELLRELETHKSSINMLLCTETAWNMSGLQEEVKQCGAKLSDQETRTILNWLRPDKIDCHEIHLEKQEMIEDETCDWMIRSEIWSAWTEGGSASEYGHRRFLWIHGIPGAGKTILASFLIDTTALRCQSKGYSYYYCSHQRGQDETRSFLQWVLKDLCTQSNHFVPTELHHTYDQYRHNVLGVSIDILLKCLLAVTKQFRRQVFIIVDAVDESSKPRNHFLRVLTTIGTDPAFRHVSLLMTSRDELEIRAALEALPPLGNTSTFLETGVILTPQVSPLRPAARYSIRQPPPGPSTYVSSPQGTPSRGPTPGFGSPSRPQTPIRSPSAMSPYWTAQASSDSTIARQLEMQYSSPQRPGKRGPEESASEEPHTPSQRGGRRIAIPTRPHRGEILVPEIHKANQAYTELSMDNHFVLKAIRTYVHHKLGRIDQFRYLRPEFLEKIETQLARDARGMFRWVACQIDMMNKLELSDEASIENLLENLPKTVFDTYERLIAHNIPDAGGHNQNNRTFARTALALICSNTAAIPSADVLVEASLFNVQRGLAHGYNVHQLEKILGCLVKVTRLNRRPQSHFKRDDEGAVRFRVAPAHYTVKEYLYAKETAEGPAKDFALSTSTTQVLELQVVFNGLLEFEPQTSRNLPPTRYEEYCFRMTDRALRQRRALIAREPAITVPVLKCLKPQAKHYQIFRKNQTVRNMFPRWGELQAVFRVDKGAVLPSQKETGILVSLLVLKWPELAAIYLRDLTSERRAAVWADRFTTTGAEAEAGGGSGGRGRGGGQPAPPGAVGTTTLLRLCVSLRRIEFLEQLIEVGGADFAHETGILYAALREPYAPAGDGPSAAAAAAAPAGQGQGRGMARQQKDDGAITGQLLKMVLQRGADPNPRGYQCTPLQVAVRHLEERWVQSLLIEHADANAVGDPAGAHPFGGECAEDDEDWFEEHPLWICRDTTPNWHEMDDFELPDQIRHARVRVENLLLQYGAEEPEEEEEEEDGQDGAGEGGGKASQPDVIVIDS</sequence>
<dbReference type="InterPro" id="IPR056884">
    <property type="entry name" value="NPHP3-like_N"/>
</dbReference>
<accession>A0AAN9YMF2</accession>
<dbReference type="Pfam" id="PF24883">
    <property type="entry name" value="NPHP3_N"/>
    <property type="match status" value="1"/>
</dbReference>
<dbReference type="PANTHER" id="PTHR10039:SF16">
    <property type="entry name" value="GPI INOSITOL-DEACYLASE"/>
    <property type="match status" value="1"/>
</dbReference>
<feature type="region of interest" description="Disordered" evidence="2">
    <location>
        <begin position="404"/>
        <end position="459"/>
    </location>
</feature>
<feature type="region of interest" description="Disordered" evidence="2">
    <location>
        <begin position="884"/>
        <end position="906"/>
    </location>
</feature>
<evidence type="ECO:0000313" key="4">
    <source>
        <dbReference type="EMBL" id="KAK7750948.1"/>
    </source>
</evidence>
<feature type="region of interest" description="Disordered" evidence="2">
    <location>
        <begin position="1097"/>
        <end position="1133"/>
    </location>
</feature>
<organism evidence="4 5">
    <name type="scientific">Diatrype stigma</name>
    <dbReference type="NCBI Taxonomy" id="117547"/>
    <lineage>
        <taxon>Eukaryota</taxon>
        <taxon>Fungi</taxon>
        <taxon>Dikarya</taxon>
        <taxon>Ascomycota</taxon>
        <taxon>Pezizomycotina</taxon>
        <taxon>Sordariomycetes</taxon>
        <taxon>Xylariomycetidae</taxon>
        <taxon>Xylariales</taxon>
        <taxon>Diatrypaceae</taxon>
        <taxon>Diatrype</taxon>
    </lineage>
</organism>
<dbReference type="AlphaFoldDB" id="A0AAN9YMF2"/>
<dbReference type="Gene3D" id="1.25.40.20">
    <property type="entry name" value="Ankyrin repeat-containing domain"/>
    <property type="match status" value="1"/>
</dbReference>
<reference evidence="4 5" key="1">
    <citation type="submission" date="2024-02" db="EMBL/GenBank/DDBJ databases">
        <title>De novo assembly and annotation of 12 fungi associated with fruit tree decline syndrome in Ontario, Canada.</title>
        <authorList>
            <person name="Sulman M."/>
            <person name="Ellouze W."/>
            <person name="Ilyukhin E."/>
        </authorList>
    </citation>
    <scope>NUCLEOTIDE SEQUENCE [LARGE SCALE GENOMIC DNA]</scope>
    <source>
        <strain evidence="4 5">M11/M66-122</strain>
    </source>
</reference>
<feature type="region of interest" description="Disordered" evidence="2">
    <location>
        <begin position="471"/>
        <end position="506"/>
    </location>
</feature>
<comment type="caution">
    <text evidence="4">The sequence shown here is derived from an EMBL/GenBank/DDBJ whole genome shotgun (WGS) entry which is preliminary data.</text>
</comment>
<feature type="compositionally biased region" description="Basic and acidic residues" evidence="2">
    <location>
        <begin position="480"/>
        <end position="491"/>
    </location>
</feature>
<keyword evidence="5" id="KW-1185">Reference proteome</keyword>
<evidence type="ECO:0000313" key="5">
    <source>
        <dbReference type="Proteomes" id="UP001320420"/>
    </source>
</evidence>
<dbReference type="PANTHER" id="PTHR10039">
    <property type="entry name" value="AMELOGENIN"/>
    <property type="match status" value="1"/>
</dbReference>
<dbReference type="EMBL" id="JAKJXP020000056">
    <property type="protein sequence ID" value="KAK7750948.1"/>
    <property type="molecule type" value="Genomic_DNA"/>
</dbReference>
<proteinExistence type="predicted"/>
<evidence type="ECO:0000256" key="1">
    <source>
        <dbReference type="ARBA" id="ARBA00022737"/>
    </source>
</evidence>
<dbReference type="SUPFAM" id="SSF52540">
    <property type="entry name" value="P-loop containing nucleoside triphosphate hydrolases"/>
    <property type="match status" value="1"/>
</dbReference>
<feature type="compositionally biased region" description="Polar residues" evidence="2">
    <location>
        <begin position="437"/>
        <end position="459"/>
    </location>
</feature>
<feature type="region of interest" description="Disordered" evidence="2">
    <location>
        <begin position="955"/>
        <end position="981"/>
    </location>
</feature>
<gene>
    <name evidence="4" type="ORF">SLS62_007081</name>
</gene>
<dbReference type="InterPro" id="IPR036770">
    <property type="entry name" value="Ankyrin_rpt-contain_sf"/>
</dbReference>